<dbReference type="InterPro" id="IPR036116">
    <property type="entry name" value="FN3_sf"/>
</dbReference>
<dbReference type="Pfam" id="PF25788">
    <property type="entry name" value="Ig_Rha78A_N"/>
    <property type="match status" value="1"/>
</dbReference>
<dbReference type="Proteomes" id="UP001500393">
    <property type="component" value="Unassembled WGS sequence"/>
</dbReference>
<dbReference type="InterPro" id="IPR012341">
    <property type="entry name" value="6hp_glycosidase-like_sf"/>
</dbReference>
<comment type="catalytic activity">
    <reaction evidence="1">
        <text>Hydrolysis of terminal non-reducing alpha-L-rhamnose residues in alpha-L-rhamnosides.</text>
        <dbReference type="EC" id="3.2.1.40"/>
    </reaction>
</comment>
<dbReference type="InterPro" id="IPR013783">
    <property type="entry name" value="Ig-like_fold"/>
</dbReference>
<dbReference type="InterPro" id="IPR035396">
    <property type="entry name" value="Bac_rhamnosid6H"/>
</dbReference>
<dbReference type="Gene3D" id="1.50.10.10">
    <property type="match status" value="1"/>
</dbReference>
<sequence length="1308" mass="139424">MSLRLRFACLLAAVFLLTPLLPATAAPPRPASPQPTNLRTNSLTNPLGIAPGTPRLSWQIDGSRRGTSQTQYEIHVGTSAAKTGKADVWNSGAVRSDRSVDIPYGGPALTPYTQYFWKVRVWDDTGTASAWSQIATFETAQLQPEDWRGDWIGADNQSGAEWTDYTVDADLTVTKEALGVFFRGRGGLGYMWQLNQVTDSRPLLRPHVRQAGGGYTLLGEIPLTVNLKQRHHLRITIAGQTITTWIDGTQVDSRTRSDHNAPGLVGFRTNGVEEGVVHSLKVTSADNQTLVDTAFPAGDQTFPDGTVRPTGGLQVKGNTDLWLPGKALPVFRKTVTTRTKKIVKARMHAAAQGVYELSLNGKKVGDHELAPGWTDYAHRIQSQSYDVTSLVTQGTNTLGAEVSTGWFAGNLAMFGPNKYGTDTSVTAQLRVTYNDGTTDVFATDSSWQTAPGAVRVADLLNGESYDARRTPTDWSPVQVRPSATAKLVPQADQPVRVTQQLAAKAIPSPTPGVYLYDLGQNMVGVAKLALAGTPGQTVKIRYGEVLNPDGTLYTDNLRSAKATDYYTFATRETETYRPRFTFHGFRYVELSGLPAAPPASAITGVVMGSDGAQTSTFSTNSALVDKLHSNIVWGQRGNFLSIPTDTPARDERMGWTGDINVFARTAVYNLDSQAFLTKWLQDLRDSQAANGAYASVAPTVPNSFDGGLGNAGWADAGVNVPWTLWQAYGDTAVIQQHYDSMRRYVDYLAANSSGFIRGGGDYGDWLNLDDPTPGELIGTSFVAKGARQLSQMAAAIGNTADAAKYQKLYDDVRAAFIGRFVAADGKVGSDSQTGYILAFTSDLVPADKIVAAGQHFANTILRRDTHLSTGFLGVDGLLPVLTKIGRSDLAYQLLQNTSYPSWGYEIGKGATTIWERWNSINPDGTFNDVGMNSFNHYAYGAVGEWMYRTLAGVSAAEPGYRKSLIAPTPGNGITSADFSHQTPYGKVASKWAKTSDDGLSLTVTVPGNTTATVRLPALNPNLITESGSSLAQADHVSSVVDEGSTVAMTVASGTYRFAMEAPPIALSSAAATPASGEPGTATSVAAVVRNRSGSPVTGRLEVGVPDGWAAPAPSESVTLAPGEQTTVSVRVAVPVAGNAAAVGFTAMFVEAGGELASAPVGFTVTQSLSPANAMDYVDLGDAASESAHAVTAAPSSGTGSESGRTRRYAGMFVPGSWFEFTLGVRAGQPFVMRLVETYDRSQTKDYEVLVDGKVVHHRVMSKSGAGLETYQFVVNPPAGTSVRVRIQHNATAAGYDPSLADVWSLPVP</sequence>
<dbReference type="SUPFAM" id="SSF49265">
    <property type="entry name" value="Fibronectin type III"/>
    <property type="match status" value="1"/>
</dbReference>
<keyword evidence="5" id="KW-0732">Signal</keyword>
<dbReference type="InterPro" id="IPR016007">
    <property type="entry name" value="Alpha_rhamnosid"/>
</dbReference>
<evidence type="ECO:0000256" key="4">
    <source>
        <dbReference type="SAM" id="MobiDB-lite"/>
    </source>
</evidence>
<feature type="domain" description="Alpha-L-rhamnosidase concanavalin-like" evidence="6">
    <location>
        <begin position="511"/>
        <end position="607"/>
    </location>
</feature>
<comment type="caution">
    <text evidence="10">The sequence shown here is derived from an EMBL/GenBank/DDBJ whole genome shotgun (WGS) entry which is preliminary data.</text>
</comment>
<name>A0ABN2EFW6_9ACTN</name>
<dbReference type="Gene3D" id="2.60.420.10">
    <property type="entry name" value="Maltose phosphorylase, domain 3"/>
    <property type="match status" value="1"/>
</dbReference>
<dbReference type="Pfam" id="PF05592">
    <property type="entry name" value="Bac_rhamnosid"/>
    <property type="match status" value="1"/>
</dbReference>
<dbReference type="PANTHER" id="PTHR33307">
    <property type="entry name" value="ALPHA-RHAMNOSIDASE (EUROFUNG)"/>
    <property type="match status" value="1"/>
</dbReference>
<feature type="chain" id="PRO_5047199367" description="alpha-L-rhamnosidase" evidence="5">
    <location>
        <begin position="26"/>
        <end position="1308"/>
    </location>
</feature>
<gene>
    <name evidence="10" type="ORF">GCM10009789_67530</name>
</gene>
<dbReference type="EC" id="3.2.1.40" evidence="2"/>
<evidence type="ECO:0000259" key="7">
    <source>
        <dbReference type="Pfam" id="PF08531"/>
    </source>
</evidence>
<feature type="region of interest" description="Disordered" evidence="4">
    <location>
        <begin position="27"/>
        <end position="55"/>
    </location>
</feature>
<feature type="domain" description="Alpha-L-rhamnosidase C-terminal" evidence="9">
    <location>
        <begin position="952"/>
        <end position="1026"/>
    </location>
</feature>
<feature type="domain" description="Bacterial alpha-L-rhamnosidase N-terminal" evidence="7">
    <location>
        <begin position="340"/>
        <end position="498"/>
    </location>
</feature>
<evidence type="ECO:0000256" key="5">
    <source>
        <dbReference type="SAM" id="SignalP"/>
    </source>
</evidence>
<dbReference type="Pfam" id="PF08531">
    <property type="entry name" value="Bac_rhamnosid_N"/>
    <property type="match status" value="1"/>
</dbReference>
<reference evidence="10 11" key="1">
    <citation type="journal article" date="2019" name="Int. J. Syst. Evol. Microbiol.">
        <title>The Global Catalogue of Microorganisms (GCM) 10K type strain sequencing project: providing services to taxonomists for standard genome sequencing and annotation.</title>
        <authorList>
            <consortium name="The Broad Institute Genomics Platform"/>
            <consortium name="The Broad Institute Genome Sequencing Center for Infectious Disease"/>
            <person name="Wu L."/>
            <person name="Ma J."/>
        </authorList>
    </citation>
    <scope>NUCLEOTIDE SEQUENCE [LARGE SCALE GENOMIC DNA]</scope>
    <source>
        <strain evidence="10 11">JCM 14969</strain>
    </source>
</reference>
<dbReference type="Pfam" id="PF17389">
    <property type="entry name" value="Bac_rhamnosid6H"/>
    <property type="match status" value="1"/>
</dbReference>
<organism evidence="10 11">
    <name type="scientific">Kribbella sancticallisti</name>
    <dbReference type="NCBI Taxonomy" id="460087"/>
    <lineage>
        <taxon>Bacteria</taxon>
        <taxon>Bacillati</taxon>
        <taxon>Actinomycetota</taxon>
        <taxon>Actinomycetes</taxon>
        <taxon>Propionibacteriales</taxon>
        <taxon>Kribbellaceae</taxon>
        <taxon>Kribbella</taxon>
    </lineage>
</organism>
<dbReference type="Pfam" id="PF17390">
    <property type="entry name" value="Bac_rhamnosid_C"/>
    <property type="match status" value="1"/>
</dbReference>
<dbReference type="EMBL" id="BAAAOS010000053">
    <property type="protein sequence ID" value="GAA1604002.1"/>
    <property type="molecule type" value="Genomic_DNA"/>
</dbReference>
<protein>
    <recommendedName>
        <fullName evidence="2">alpha-L-rhamnosidase</fullName>
        <ecNumber evidence="2">3.2.1.40</ecNumber>
    </recommendedName>
</protein>
<evidence type="ECO:0000259" key="6">
    <source>
        <dbReference type="Pfam" id="PF05592"/>
    </source>
</evidence>
<evidence type="ECO:0000256" key="3">
    <source>
        <dbReference type="ARBA" id="ARBA00022801"/>
    </source>
</evidence>
<dbReference type="Gene3D" id="2.60.40.10">
    <property type="entry name" value="Immunoglobulins"/>
    <property type="match status" value="2"/>
</dbReference>
<dbReference type="RefSeq" id="WP_344220813.1">
    <property type="nucleotide sequence ID" value="NZ_BAAAOS010000053.1"/>
</dbReference>
<keyword evidence="11" id="KW-1185">Reference proteome</keyword>
<feature type="signal peptide" evidence="5">
    <location>
        <begin position="1"/>
        <end position="25"/>
    </location>
</feature>
<evidence type="ECO:0000259" key="8">
    <source>
        <dbReference type="Pfam" id="PF17389"/>
    </source>
</evidence>
<evidence type="ECO:0000256" key="1">
    <source>
        <dbReference type="ARBA" id="ARBA00001445"/>
    </source>
</evidence>
<evidence type="ECO:0000259" key="9">
    <source>
        <dbReference type="Pfam" id="PF17390"/>
    </source>
</evidence>
<dbReference type="PANTHER" id="PTHR33307:SF6">
    <property type="entry name" value="ALPHA-RHAMNOSIDASE (EUROFUNG)-RELATED"/>
    <property type="match status" value="1"/>
</dbReference>
<evidence type="ECO:0000256" key="2">
    <source>
        <dbReference type="ARBA" id="ARBA00012652"/>
    </source>
</evidence>
<keyword evidence="3" id="KW-0378">Hydrolase</keyword>
<dbReference type="InterPro" id="IPR008928">
    <property type="entry name" value="6-hairpin_glycosidase_sf"/>
</dbReference>
<evidence type="ECO:0000313" key="10">
    <source>
        <dbReference type="EMBL" id="GAA1604002.1"/>
    </source>
</evidence>
<accession>A0ABN2EFW6</accession>
<dbReference type="InterPro" id="IPR008902">
    <property type="entry name" value="Rhamnosid_concanavalin"/>
</dbReference>
<dbReference type="InterPro" id="IPR013737">
    <property type="entry name" value="Bac_rhamnosid_N"/>
</dbReference>
<feature type="domain" description="Alpha-L-rhamnosidase six-hairpin glycosidase" evidence="8">
    <location>
        <begin position="613"/>
        <end position="949"/>
    </location>
</feature>
<proteinExistence type="predicted"/>
<evidence type="ECO:0000313" key="11">
    <source>
        <dbReference type="Proteomes" id="UP001500393"/>
    </source>
</evidence>
<dbReference type="SUPFAM" id="SSF48208">
    <property type="entry name" value="Six-hairpin glycosidases"/>
    <property type="match status" value="1"/>
</dbReference>
<dbReference type="InterPro" id="IPR035398">
    <property type="entry name" value="Bac_rhamnosid_C"/>
</dbReference>
<dbReference type="Gene3D" id="2.60.120.260">
    <property type="entry name" value="Galactose-binding domain-like"/>
    <property type="match status" value="2"/>
</dbReference>